<protein>
    <submittedName>
        <fullName evidence="2">Uncharacterized protein</fullName>
    </submittedName>
</protein>
<evidence type="ECO:0000313" key="3">
    <source>
        <dbReference type="Proteomes" id="UP001151518"/>
    </source>
</evidence>
<dbReference type="EMBL" id="JANBTW010000002">
    <property type="protein sequence ID" value="KAJ2680998.1"/>
    <property type="molecule type" value="Genomic_DNA"/>
</dbReference>
<proteinExistence type="predicted"/>
<feature type="chain" id="PRO_5040853374" evidence="1">
    <location>
        <begin position="28"/>
        <end position="152"/>
    </location>
</feature>
<keyword evidence="1" id="KW-0732">Signal</keyword>
<accession>A0A9W8GET3</accession>
<comment type="caution">
    <text evidence="2">The sequence shown here is derived from an EMBL/GenBank/DDBJ whole genome shotgun (WGS) entry which is preliminary data.</text>
</comment>
<reference evidence="2" key="1">
    <citation type="submission" date="2022-07" db="EMBL/GenBank/DDBJ databases">
        <title>Phylogenomic reconstructions and comparative analyses of Kickxellomycotina fungi.</title>
        <authorList>
            <person name="Reynolds N.K."/>
            <person name="Stajich J.E."/>
            <person name="Barry K."/>
            <person name="Grigoriev I.V."/>
            <person name="Crous P."/>
            <person name="Smith M.E."/>
        </authorList>
    </citation>
    <scope>NUCLEOTIDE SEQUENCE</scope>
    <source>
        <strain evidence="2">NRRL 3115</strain>
    </source>
</reference>
<feature type="signal peptide" evidence="1">
    <location>
        <begin position="1"/>
        <end position="27"/>
    </location>
</feature>
<name>A0A9W8GET3_9FUNG</name>
<dbReference type="Proteomes" id="UP001151518">
    <property type="component" value="Unassembled WGS sequence"/>
</dbReference>
<gene>
    <name evidence="2" type="ORF">GGI25_000304</name>
</gene>
<evidence type="ECO:0000313" key="2">
    <source>
        <dbReference type="EMBL" id="KAJ2680998.1"/>
    </source>
</evidence>
<dbReference type="AlphaFoldDB" id="A0A9W8GET3"/>
<evidence type="ECO:0000256" key="1">
    <source>
        <dbReference type="SAM" id="SignalP"/>
    </source>
</evidence>
<organism evidence="2 3">
    <name type="scientific">Coemansia spiralis</name>
    <dbReference type="NCBI Taxonomy" id="417178"/>
    <lineage>
        <taxon>Eukaryota</taxon>
        <taxon>Fungi</taxon>
        <taxon>Fungi incertae sedis</taxon>
        <taxon>Zoopagomycota</taxon>
        <taxon>Kickxellomycotina</taxon>
        <taxon>Kickxellomycetes</taxon>
        <taxon>Kickxellales</taxon>
        <taxon>Kickxellaceae</taxon>
        <taxon>Coemansia</taxon>
    </lineage>
</organism>
<sequence>MHSTLASAAFAAILVVGLCMNVGIASAAALPQSTTPECTGNTAICPNNEDGVSSTYLQCDSWAQKYISVNCPTDQVCYANPVSAGTIMCAPPGSGGVPSAGSCTGHEAKCADPGKSADYFSCEPWSGQYVKDACTSGLICYNNQNNTGVLCL</sequence>
<dbReference type="OrthoDB" id="5517728at2759"/>